<dbReference type="Gene3D" id="2.60.120.330">
    <property type="entry name" value="B-lactam Antibiotic, Isopenicillin N Synthase, Chain"/>
    <property type="match status" value="1"/>
</dbReference>
<dbReference type="OrthoDB" id="288590at2759"/>
<keyword evidence="2 3" id="KW-0408">Iron</keyword>
<feature type="domain" description="Fe2OG dioxygenase" evidence="4">
    <location>
        <begin position="193"/>
        <end position="292"/>
    </location>
</feature>
<dbReference type="InterPro" id="IPR044861">
    <property type="entry name" value="IPNS-like_FE2OG_OXY"/>
</dbReference>
<evidence type="ECO:0000313" key="5">
    <source>
        <dbReference type="EMBL" id="KAE8056383.1"/>
    </source>
</evidence>
<evidence type="ECO:0000256" key="2">
    <source>
        <dbReference type="ARBA" id="ARBA00023004"/>
    </source>
</evidence>
<dbReference type="InterPro" id="IPR005123">
    <property type="entry name" value="Oxoglu/Fe-dep_dioxygenase_dom"/>
</dbReference>
<organism evidence="5 6">
    <name type="scientific">Carpinus fangiana</name>
    <dbReference type="NCBI Taxonomy" id="176857"/>
    <lineage>
        <taxon>Eukaryota</taxon>
        <taxon>Viridiplantae</taxon>
        <taxon>Streptophyta</taxon>
        <taxon>Embryophyta</taxon>
        <taxon>Tracheophyta</taxon>
        <taxon>Spermatophyta</taxon>
        <taxon>Magnoliopsida</taxon>
        <taxon>eudicotyledons</taxon>
        <taxon>Gunneridae</taxon>
        <taxon>Pentapetalae</taxon>
        <taxon>rosids</taxon>
        <taxon>fabids</taxon>
        <taxon>Fagales</taxon>
        <taxon>Betulaceae</taxon>
        <taxon>Carpinus</taxon>
    </lineage>
</organism>
<dbReference type="SUPFAM" id="SSF51197">
    <property type="entry name" value="Clavaminate synthase-like"/>
    <property type="match status" value="1"/>
</dbReference>
<dbReference type="PRINTS" id="PR00682">
    <property type="entry name" value="IPNSYNTHASE"/>
</dbReference>
<evidence type="ECO:0000256" key="1">
    <source>
        <dbReference type="ARBA" id="ARBA00022723"/>
    </source>
</evidence>
<dbReference type="InterPro" id="IPR027443">
    <property type="entry name" value="IPNS-like_sf"/>
</dbReference>
<keyword evidence="6" id="KW-1185">Reference proteome</keyword>
<keyword evidence="3" id="KW-0560">Oxidoreductase</keyword>
<dbReference type="GO" id="GO:0016491">
    <property type="term" value="F:oxidoreductase activity"/>
    <property type="evidence" value="ECO:0007669"/>
    <property type="project" value="UniProtKB-KW"/>
</dbReference>
<reference evidence="5 6" key="1">
    <citation type="submission" date="2019-06" db="EMBL/GenBank/DDBJ databases">
        <title>A chromosomal-level reference genome of Carpinus fangiana (Coryloideae, Betulaceae).</title>
        <authorList>
            <person name="Yang X."/>
            <person name="Wang Z."/>
            <person name="Zhang L."/>
            <person name="Hao G."/>
            <person name="Liu J."/>
            <person name="Yang Y."/>
        </authorList>
    </citation>
    <scope>NUCLEOTIDE SEQUENCE [LARGE SCALE GENOMIC DNA]</scope>
    <source>
        <strain evidence="5">Cfa_2016G</strain>
        <tissue evidence="5">Leaf</tissue>
    </source>
</reference>
<dbReference type="Proteomes" id="UP000327013">
    <property type="component" value="Chromosome 5"/>
</dbReference>
<comment type="similarity">
    <text evidence="3">Belongs to the iron/ascorbate-dependent oxidoreductase family.</text>
</comment>
<gene>
    <name evidence="5" type="ORF">FH972_013161</name>
</gene>
<dbReference type="Pfam" id="PF14226">
    <property type="entry name" value="DIOX_N"/>
    <property type="match status" value="1"/>
</dbReference>
<dbReference type="InterPro" id="IPR026992">
    <property type="entry name" value="DIOX_N"/>
</dbReference>
<protein>
    <recommendedName>
        <fullName evidence="4">Fe2OG dioxygenase domain-containing protein</fullName>
    </recommendedName>
</protein>
<dbReference type="PANTHER" id="PTHR47990">
    <property type="entry name" value="2-OXOGLUTARATE (2OG) AND FE(II)-DEPENDENT OXYGENASE SUPERFAMILY PROTEIN-RELATED"/>
    <property type="match status" value="1"/>
</dbReference>
<evidence type="ECO:0000256" key="3">
    <source>
        <dbReference type="RuleBase" id="RU003682"/>
    </source>
</evidence>
<keyword evidence="1 3" id="KW-0479">Metal-binding</keyword>
<name>A0A5N6R7H4_9ROSI</name>
<dbReference type="GO" id="GO:0046872">
    <property type="term" value="F:metal ion binding"/>
    <property type="evidence" value="ECO:0007669"/>
    <property type="project" value="UniProtKB-KW"/>
</dbReference>
<proteinExistence type="inferred from homology"/>
<evidence type="ECO:0000259" key="4">
    <source>
        <dbReference type="PROSITE" id="PS51471"/>
    </source>
</evidence>
<dbReference type="EMBL" id="CM017325">
    <property type="protein sequence ID" value="KAE8056383.1"/>
    <property type="molecule type" value="Genomic_DNA"/>
</dbReference>
<dbReference type="Pfam" id="PF03171">
    <property type="entry name" value="2OG-FeII_Oxy"/>
    <property type="match status" value="1"/>
</dbReference>
<accession>A0A5N6R7H4</accession>
<dbReference type="InterPro" id="IPR050231">
    <property type="entry name" value="Iron_ascorbate_oxido_reductase"/>
</dbReference>
<dbReference type="PROSITE" id="PS51471">
    <property type="entry name" value="FE2OG_OXY"/>
    <property type="match status" value="1"/>
</dbReference>
<sequence length="334" mass="38157">MSESEVTMNLELETYPPIFRQLNNQSSTHQKVIEPVGESELTIPAIDLHCLSPEELGRACRDWGLFRLVNHGVPSTLLRQLYEHAKELFSLSFECKQEIFCSPLSYVWGTTCITPSGAALLTGPQYIQWVEGIHFPLGQLSQLQPQHHMLASFRLLLEEYGKHLGRLGRTIFKTMAMELNLDPGESETHLGESTGFVRVYRYPLRSMANSAWGIDVHTDSSLLTILNQYEVGGLEVLKDDQWLQVKPIPDELIVNLGDMMQAISNDKYKSVKHRVRLNKHRDRISVGYFVFPKEDSVIRSSNYKPFTYGDFQAQVHQDIKTLGFKVGLERFKLT</sequence>
<evidence type="ECO:0000313" key="6">
    <source>
        <dbReference type="Proteomes" id="UP000327013"/>
    </source>
</evidence>
<dbReference type="AlphaFoldDB" id="A0A5N6R7H4"/>